<gene>
    <name evidence="5" type="ORF">H9784_04210</name>
</gene>
<dbReference type="SUPFAM" id="SSF53448">
    <property type="entry name" value="Nucleotide-diphospho-sugar transferases"/>
    <property type="match status" value="1"/>
</dbReference>
<dbReference type="GO" id="GO:0016757">
    <property type="term" value="F:glycosyltransferase activity"/>
    <property type="evidence" value="ECO:0007669"/>
    <property type="project" value="UniProtKB-KW"/>
</dbReference>
<reference evidence="5" key="2">
    <citation type="submission" date="2021-04" db="EMBL/GenBank/DDBJ databases">
        <authorList>
            <person name="Gilroy R."/>
        </authorList>
    </citation>
    <scope>NUCLEOTIDE SEQUENCE</scope>
    <source>
        <strain evidence="5">5032</strain>
    </source>
</reference>
<evidence type="ECO:0000256" key="1">
    <source>
        <dbReference type="ARBA" id="ARBA00006739"/>
    </source>
</evidence>
<comment type="caution">
    <text evidence="5">The sequence shown here is derived from an EMBL/GenBank/DDBJ whole genome shotgun (WGS) entry which is preliminary data.</text>
</comment>
<name>A0A9D2KRE0_9BACT</name>
<dbReference type="InterPro" id="IPR029044">
    <property type="entry name" value="Nucleotide-diphossugar_trans"/>
</dbReference>
<dbReference type="InterPro" id="IPR050834">
    <property type="entry name" value="Glycosyltransf_2"/>
</dbReference>
<keyword evidence="3 5" id="KW-0808">Transferase</keyword>
<dbReference type="Pfam" id="PF00535">
    <property type="entry name" value="Glycos_transf_2"/>
    <property type="match status" value="1"/>
</dbReference>
<accession>A0A9D2KRE0</accession>
<reference evidence="5" key="1">
    <citation type="journal article" date="2021" name="PeerJ">
        <title>Extensive microbial diversity within the chicken gut microbiome revealed by metagenomics and culture.</title>
        <authorList>
            <person name="Gilroy R."/>
            <person name="Ravi A."/>
            <person name="Getino M."/>
            <person name="Pursley I."/>
            <person name="Horton D.L."/>
            <person name="Alikhan N.F."/>
            <person name="Baker D."/>
            <person name="Gharbi K."/>
            <person name="Hall N."/>
            <person name="Watson M."/>
            <person name="Adriaenssens E.M."/>
            <person name="Foster-Nyarko E."/>
            <person name="Jarju S."/>
            <person name="Secka A."/>
            <person name="Antonio M."/>
            <person name="Oren A."/>
            <person name="Chaudhuri R.R."/>
            <person name="La Ragione R."/>
            <person name="Hildebrand F."/>
            <person name="Pallen M.J."/>
        </authorList>
    </citation>
    <scope>NUCLEOTIDE SEQUENCE</scope>
    <source>
        <strain evidence="5">5032</strain>
    </source>
</reference>
<feature type="domain" description="Glycosyltransferase 2-like" evidence="4">
    <location>
        <begin position="11"/>
        <end position="123"/>
    </location>
</feature>
<dbReference type="EMBL" id="DWZD01000028">
    <property type="protein sequence ID" value="HJA78765.1"/>
    <property type="molecule type" value="Genomic_DNA"/>
</dbReference>
<protein>
    <submittedName>
        <fullName evidence="5">Glycosyltransferase</fullName>
        <ecNumber evidence="5">2.4.-.-</ecNumber>
    </submittedName>
</protein>
<comment type="similarity">
    <text evidence="1">Belongs to the glycosyltransferase 2 family.</text>
</comment>
<dbReference type="PANTHER" id="PTHR43685">
    <property type="entry name" value="GLYCOSYLTRANSFERASE"/>
    <property type="match status" value="1"/>
</dbReference>
<evidence type="ECO:0000259" key="4">
    <source>
        <dbReference type="Pfam" id="PF00535"/>
    </source>
</evidence>
<organism evidence="5 6">
    <name type="scientific">Candidatus Desulfovibrio intestinavium</name>
    <dbReference type="NCBI Taxonomy" id="2838534"/>
    <lineage>
        <taxon>Bacteria</taxon>
        <taxon>Pseudomonadati</taxon>
        <taxon>Thermodesulfobacteriota</taxon>
        <taxon>Desulfovibrionia</taxon>
        <taxon>Desulfovibrionales</taxon>
        <taxon>Desulfovibrionaceae</taxon>
        <taxon>Desulfovibrio</taxon>
    </lineage>
</organism>
<dbReference type="InterPro" id="IPR001173">
    <property type="entry name" value="Glyco_trans_2-like"/>
</dbReference>
<dbReference type="AlphaFoldDB" id="A0A9D2KRE0"/>
<dbReference type="Gene3D" id="3.90.550.10">
    <property type="entry name" value="Spore Coat Polysaccharide Biosynthesis Protein SpsA, Chain A"/>
    <property type="match status" value="1"/>
</dbReference>
<dbReference type="PANTHER" id="PTHR43685:SF5">
    <property type="entry name" value="GLYCOSYLTRANSFERASE EPSE-RELATED"/>
    <property type="match status" value="1"/>
</dbReference>
<dbReference type="Proteomes" id="UP000823821">
    <property type="component" value="Unassembled WGS sequence"/>
</dbReference>
<keyword evidence="2 5" id="KW-0328">Glycosyltransferase</keyword>
<sequence length="339" mass="38512">MSSHCQSPDITVLLPAYNAEPFITEAVMSILQQSYTNFVLLIIDDGSTDRTGEILEELASRDGRIALYRRENRGLVATLNEGLSLCRTELVARMDADDIALPDRLAMQKDFMDAHPGIVVCGSDMVACESGKMLVYPRQERCPVACLFGSPLAHPTVIFRKSIVESLGGYGEEMLFAEDYDLWARIIANGLKMANIPQPLLVYREHPQVDRFAYRCRSMLTTQRIWVQQLQRLGICPTPGELDSHAYCAAPCKDIAWRQKRAHQWLEKLCACNRRERIYDQAMLEGQCADILRRFPQPVSFAKAPLFAFARLARLLIASLFHDTTALKTFLRKLRRVRK</sequence>
<dbReference type="EC" id="2.4.-.-" evidence="5"/>
<evidence type="ECO:0000256" key="2">
    <source>
        <dbReference type="ARBA" id="ARBA00022676"/>
    </source>
</evidence>
<evidence type="ECO:0000256" key="3">
    <source>
        <dbReference type="ARBA" id="ARBA00022679"/>
    </source>
</evidence>
<evidence type="ECO:0000313" key="5">
    <source>
        <dbReference type="EMBL" id="HJA78765.1"/>
    </source>
</evidence>
<evidence type="ECO:0000313" key="6">
    <source>
        <dbReference type="Proteomes" id="UP000823821"/>
    </source>
</evidence>
<proteinExistence type="inferred from homology"/>